<evidence type="ECO:0000313" key="2">
    <source>
        <dbReference type="Proteomes" id="UP000053398"/>
    </source>
</evidence>
<dbReference type="Proteomes" id="UP000053398">
    <property type="component" value="Unassembled WGS sequence"/>
</dbReference>
<name>A0A101PTV0_STRCK</name>
<keyword evidence="2" id="KW-1185">Reference proteome</keyword>
<accession>A0A101PTV0</accession>
<evidence type="ECO:0000313" key="1">
    <source>
        <dbReference type="EMBL" id="KUN17599.1"/>
    </source>
</evidence>
<organism evidence="1 2">
    <name type="scientific">Streptomyces corchorusii</name>
    <name type="common">Streptomyces chibaensis</name>
    <dbReference type="NCBI Taxonomy" id="1903"/>
    <lineage>
        <taxon>Bacteria</taxon>
        <taxon>Bacillati</taxon>
        <taxon>Actinomycetota</taxon>
        <taxon>Actinomycetes</taxon>
        <taxon>Kitasatosporales</taxon>
        <taxon>Streptomycetaceae</taxon>
        <taxon>Streptomyces</taxon>
    </lineage>
</organism>
<sequence length="145" mass="15041">MTQAVRRHGDGRQPEFRATSIDCGWLAHGIQLHTMWAAAVLGAVLLHGVAACEQGPIMEVSPLPRRGVVVLRGTVHEARGGTLQFGVVVGVQRELPGGAAAVPAYEPVAGPVVLGQDAPQDPGVDVVDMTATPELDAVQLVTNAS</sequence>
<dbReference type="AlphaFoldDB" id="A0A101PTV0"/>
<comment type="caution">
    <text evidence="1">The sequence shown here is derived from an EMBL/GenBank/DDBJ whole genome shotgun (WGS) entry which is preliminary data.</text>
</comment>
<proteinExistence type="predicted"/>
<reference evidence="1 2" key="1">
    <citation type="submission" date="2015-10" db="EMBL/GenBank/DDBJ databases">
        <title>Draft genome sequence of Streptomyces corchorusii DSM 40340, type strain for the species Streptomyces corchorusii.</title>
        <authorList>
            <person name="Ruckert C."/>
            <person name="Winkler A."/>
            <person name="Kalinowski J."/>
            <person name="Kampfer P."/>
            <person name="Glaeser S."/>
        </authorList>
    </citation>
    <scope>NUCLEOTIDE SEQUENCE [LARGE SCALE GENOMIC DNA]</scope>
    <source>
        <strain evidence="1 2">DSM 40340</strain>
    </source>
</reference>
<gene>
    <name evidence="1" type="ORF">AQJ11_37690</name>
</gene>
<protein>
    <submittedName>
        <fullName evidence="1">Uncharacterized protein</fullName>
    </submittedName>
</protein>
<dbReference type="EMBL" id="LMWP01000048">
    <property type="protein sequence ID" value="KUN17599.1"/>
    <property type="molecule type" value="Genomic_DNA"/>
</dbReference>